<name>G8QYE3_SPHPG</name>
<dbReference type="OrthoDB" id="9771932at2"/>
<dbReference type="Gene3D" id="3.20.20.140">
    <property type="entry name" value="Metal-dependent hydrolases"/>
    <property type="match status" value="1"/>
</dbReference>
<dbReference type="Pfam" id="PF04909">
    <property type="entry name" value="Amidohydro_2"/>
    <property type="match status" value="1"/>
</dbReference>
<protein>
    <submittedName>
        <fullName evidence="2">Putative TIM-barrel fold metal-dependent hydrolase</fullName>
    </submittedName>
</protein>
<evidence type="ECO:0000259" key="1">
    <source>
        <dbReference type="Pfam" id="PF04909"/>
    </source>
</evidence>
<dbReference type="KEGG" id="sgp:SpiGrapes_3042"/>
<dbReference type="Proteomes" id="UP000005632">
    <property type="component" value="Chromosome"/>
</dbReference>
<evidence type="ECO:0000313" key="3">
    <source>
        <dbReference type="Proteomes" id="UP000005632"/>
    </source>
</evidence>
<keyword evidence="2" id="KW-0378">Hydrolase</keyword>
<accession>G8QYE3</accession>
<dbReference type="AlphaFoldDB" id="G8QYE3"/>
<dbReference type="eggNOG" id="COG2159">
    <property type="taxonomic scope" value="Bacteria"/>
</dbReference>
<reference evidence="2 3" key="1">
    <citation type="submission" date="2011-11" db="EMBL/GenBank/DDBJ databases">
        <title>Complete sequence of Spirochaeta sp. grapes.</title>
        <authorList>
            <consortium name="US DOE Joint Genome Institute"/>
            <person name="Lucas S."/>
            <person name="Han J."/>
            <person name="Lapidus A."/>
            <person name="Cheng J.-F."/>
            <person name="Goodwin L."/>
            <person name="Pitluck S."/>
            <person name="Peters L."/>
            <person name="Ovchinnikova G."/>
            <person name="Munk A.C."/>
            <person name="Detter J.C."/>
            <person name="Han C."/>
            <person name="Tapia R."/>
            <person name="Land M."/>
            <person name="Hauser L."/>
            <person name="Kyrpides N."/>
            <person name="Ivanova N."/>
            <person name="Pagani I."/>
            <person name="Ritalahtilisa K."/>
            <person name="Loeffler F."/>
            <person name="Woyke T."/>
        </authorList>
    </citation>
    <scope>NUCLEOTIDE SEQUENCE [LARGE SCALE GENOMIC DNA]</scope>
    <source>
        <strain evidence="3">ATCC BAA-1885 / DSM 22778 / Grapes</strain>
    </source>
</reference>
<dbReference type="InterPro" id="IPR032466">
    <property type="entry name" value="Metal_Hydrolase"/>
</dbReference>
<dbReference type="EMBL" id="CP003155">
    <property type="protein sequence ID" value="AEV30790.1"/>
    <property type="molecule type" value="Genomic_DNA"/>
</dbReference>
<feature type="domain" description="Amidohydrolase-related" evidence="1">
    <location>
        <begin position="193"/>
        <end position="409"/>
    </location>
</feature>
<dbReference type="InterPro" id="IPR006680">
    <property type="entry name" value="Amidohydro-rel"/>
</dbReference>
<proteinExistence type="predicted"/>
<evidence type="ECO:0000313" key="2">
    <source>
        <dbReference type="EMBL" id="AEV30790.1"/>
    </source>
</evidence>
<organism evidence="2 3">
    <name type="scientific">Sphaerochaeta pleomorpha (strain ATCC BAA-1885 / DSM 22778 / Grapes)</name>
    <dbReference type="NCBI Taxonomy" id="158190"/>
    <lineage>
        <taxon>Bacteria</taxon>
        <taxon>Pseudomonadati</taxon>
        <taxon>Spirochaetota</taxon>
        <taxon>Spirochaetia</taxon>
        <taxon>Spirochaetales</taxon>
        <taxon>Sphaerochaetaceae</taxon>
        <taxon>Sphaerochaeta</taxon>
    </lineage>
</organism>
<dbReference type="HOGENOM" id="CLU_625430_0_0_12"/>
<dbReference type="SUPFAM" id="SSF51556">
    <property type="entry name" value="Metallo-dependent hydrolases"/>
    <property type="match status" value="1"/>
</dbReference>
<dbReference type="STRING" id="158190.SpiGrapes_3042"/>
<keyword evidence="3" id="KW-1185">Reference proteome</keyword>
<sequence>MNYFFDQHFHVMTLEHPNLLSFMSAIKDGIPDMLTSGALSPSYILNNKNLKPSQMLTKVMNTLTSFEQPIGMTFAMMEDDLLGKFQTHGKLEDYPPLPYIRDGKMHMRSASYDKMAMCPLLMDFSQGSSQIEDLYYPSHKLEKILKYADDTLEGIEWYHQNHNEGLFEFFPFIGINPPVHSAEFIHDLLERYVAKTKKRKGKKQFFGIKFYPPLGYNPWPSDDEEREKVCMIYDFCTKYDLPVITHCDDQGFRGISPKEAWMFTSPASFKPVLDHYPTLRLDFAHYGWQYNQLQKNPINRISAAANRIPDSPWFYELVELMHLFPNVYADVSFSGTNPDFYVQLYNYIKSQSREKADTILKRTIFGTDFCVNLFKVESYTSYYRLFEQSPFSDAEIDLFVQTNPMKFMGLPQ</sequence>
<dbReference type="RefSeq" id="WP_014271629.1">
    <property type="nucleotide sequence ID" value="NC_016633.1"/>
</dbReference>
<dbReference type="GO" id="GO:0016787">
    <property type="term" value="F:hydrolase activity"/>
    <property type="evidence" value="ECO:0007669"/>
    <property type="project" value="UniProtKB-KW"/>
</dbReference>
<gene>
    <name evidence="2" type="ordered locus">SpiGrapes_3042</name>
</gene>